<protein>
    <recommendedName>
        <fullName evidence="1">Inositol-pentakisphosphate 2-kinase</fullName>
        <ecNumber evidence="1">2.7.1.158</ecNumber>
    </recommendedName>
</protein>
<proteinExistence type="predicted"/>
<comment type="function">
    <text evidence="1">Phosphorylates Ins(1,3,4,5,6)P5 at position 2 to form Ins(1,2,3,4,5,6)P6 (InsP6 or phytate).</text>
</comment>
<dbReference type="InterPro" id="IPR009286">
    <property type="entry name" value="Ins_P5_2-kin"/>
</dbReference>
<sequence length="536" mass="62486">MQVFPKNWEFFEVNFNEAKWDFLVDGGMHSVFSTHSNIKLSFNKCLQSCQLDSSRAFNSSVISVFKRQNNRNVTEFEITMSFFILKIEKKSTSLIDHLIDKIIFESGLNSTKLSEYTVYPRVPLIFIHNGQFRLGWFEPNSSITNIPVSPLNTCSCHTQTARQSFNLEFKPKCALPLLTEDFTLYRVLQKLISGSSWLLRGSGIALDAFDEDFELLLRYRRLCGAKDIPCQITVQKLSANGSFEDFYSPTNLFFSRSRGQLFSELLKALNVSGKVIQNNSITNIKNLTKDNQITETLQNEIPIFSDSLSYFPHIFHKLILCQTFCSGQQILAYYIYIVLESIMPTCNIQRLVNVHTMDISTKMDEMEVSDYTSISLEFYNRKVIENFQFGLFYLTKLMFYINKRYEDKDNLRKYTDEIFERDSSFRKAIQDATKWLSNFLFGRSVCDCSLIISIIYTSKDCVCYDHSDFKLIKTSNHHKQSHSDDNTNVLARVKIIDISKKPLEKISYWKTQFIDLIKKLLVHYKSKKRNETQIQR</sequence>
<accession>A0A9D5HYC9</accession>
<keyword evidence="1" id="KW-0808">Transferase</keyword>
<comment type="catalytic activity">
    <reaction evidence="1">
        <text>1D-myo-inositol 1,3,4,5,6-pentakisphosphate + ATP = 1D-myo-inositol hexakisphosphate + ADP + H(+)</text>
        <dbReference type="Rhea" id="RHEA:20313"/>
        <dbReference type="ChEBI" id="CHEBI:15378"/>
        <dbReference type="ChEBI" id="CHEBI:30616"/>
        <dbReference type="ChEBI" id="CHEBI:57733"/>
        <dbReference type="ChEBI" id="CHEBI:58130"/>
        <dbReference type="ChEBI" id="CHEBI:456216"/>
        <dbReference type="EC" id="2.7.1.158"/>
    </reaction>
</comment>
<dbReference type="EMBL" id="JAPCXC010000020">
    <property type="protein sequence ID" value="KAJ1610976.1"/>
    <property type="molecule type" value="Genomic_DNA"/>
</dbReference>
<keyword evidence="1" id="KW-0418">Kinase</keyword>
<evidence type="ECO:0000313" key="2">
    <source>
        <dbReference type="EMBL" id="KAJ1610976.1"/>
    </source>
</evidence>
<dbReference type="GO" id="GO:0005524">
    <property type="term" value="F:ATP binding"/>
    <property type="evidence" value="ECO:0007669"/>
    <property type="project" value="UniProtKB-KW"/>
</dbReference>
<dbReference type="Pfam" id="PF06090">
    <property type="entry name" value="Ins_P5_2-kin"/>
    <property type="match status" value="1"/>
</dbReference>
<name>A0A9D5HYC9_9CRYT</name>
<comment type="caution">
    <text evidence="2">The sequence shown here is derived from an EMBL/GenBank/DDBJ whole genome shotgun (WGS) entry which is preliminary data.</text>
</comment>
<dbReference type="Proteomes" id="UP001067231">
    <property type="component" value="Unassembled WGS sequence"/>
</dbReference>
<dbReference type="GO" id="GO:0035299">
    <property type="term" value="F:inositol-1,3,4,5,6-pentakisphosphate 2-kinase activity"/>
    <property type="evidence" value="ECO:0007669"/>
    <property type="project" value="UniProtKB-EC"/>
</dbReference>
<dbReference type="AlphaFoldDB" id="A0A9D5HYC9"/>
<keyword evidence="1" id="KW-0547">Nucleotide-binding</keyword>
<dbReference type="OrthoDB" id="339431at2759"/>
<organism evidence="2">
    <name type="scientific">Cryptosporidium canis</name>
    <dbReference type="NCBI Taxonomy" id="195482"/>
    <lineage>
        <taxon>Eukaryota</taxon>
        <taxon>Sar</taxon>
        <taxon>Alveolata</taxon>
        <taxon>Apicomplexa</taxon>
        <taxon>Conoidasida</taxon>
        <taxon>Coccidia</taxon>
        <taxon>Eucoccidiorida</taxon>
        <taxon>Eimeriorina</taxon>
        <taxon>Cryptosporidiidae</taxon>
        <taxon>Cryptosporidium</taxon>
    </lineage>
</organism>
<evidence type="ECO:0000256" key="1">
    <source>
        <dbReference type="RuleBase" id="RU364126"/>
    </source>
</evidence>
<keyword evidence="1" id="KW-0067">ATP-binding</keyword>
<comment type="domain">
    <text evidence="1">The EXKPK motif is conserved in inositol-pentakisphosphate 2-kinases of both family 1 and 2.</text>
</comment>
<gene>
    <name evidence="2" type="ORF">OJ253_1005</name>
</gene>
<reference evidence="2" key="1">
    <citation type="submission" date="2022-10" db="EMBL/GenBank/DDBJ databases">
        <title>Adaptive evolution leads to modifications in subtelomeric GC content in a zoonotic Cryptosporidium species.</title>
        <authorList>
            <person name="Li J."/>
            <person name="Feng Y."/>
            <person name="Xiao L."/>
        </authorList>
    </citation>
    <scope>NUCLEOTIDE SEQUENCE</scope>
    <source>
        <strain evidence="2">33844</strain>
    </source>
</reference>
<dbReference type="EC" id="2.7.1.158" evidence="1"/>